<protein>
    <submittedName>
        <fullName evidence="1">Uncharacterized protein</fullName>
    </submittedName>
</protein>
<reference evidence="2" key="1">
    <citation type="journal article" date="2023" name="G3 (Bethesda)">
        <title>Genome assembly and association tests identify interacting loci associated with vigor, precocity, and sex in interspecific pistachio rootstocks.</title>
        <authorList>
            <person name="Palmer W."/>
            <person name="Jacygrad E."/>
            <person name="Sagayaradj S."/>
            <person name="Cavanaugh K."/>
            <person name="Han R."/>
            <person name="Bertier L."/>
            <person name="Beede B."/>
            <person name="Kafkas S."/>
            <person name="Golino D."/>
            <person name="Preece J."/>
            <person name="Michelmore R."/>
        </authorList>
    </citation>
    <scope>NUCLEOTIDE SEQUENCE [LARGE SCALE GENOMIC DNA]</scope>
</reference>
<sequence>MVDQDENESGNPGHTHPGASALLWGGVFIDRELIVRRARSTRVLESSIQELRNDAQVDPGRVPEPVRAPAVVSGANVYSDVNGPFWDEPNELEVLITKKASSETACLK</sequence>
<dbReference type="EMBL" id="CM047910">
    <property type="protein sequence ID" value="KAJ0075380.1"/>
    <property type="molecule type" value="Genomic_DNA"/>
</dbReference>
<proteinExistence type="predicted"/>
<keyword evidence="2" id="KW-1185">Reference proteome</keyword>
<comment type="caution">
    <text evidence="1">The sequence shown here is derived from an EMBL/GenBank/DDBJ whole genome shotgun (WGS) entry which is preliminary data.</text>
</comment>
<dbReference type="Proteomes" id="UP001164250">
    <property type="component" value="Chromosome 15"/>
</dbReference>
<evidence type="ECO:0000313" key="2">
    <source>
        <dbReference type="Proteomes" id="UP001164250"/>
    </source>
</evidence>
<gene>
    <name evidence="1" type="ORF">Patl1_33800</name>
</gene>
<accession>A0ACC0ZQW0</accession>
<name>A0ACC0ZQW0_9ROSI</name>
<evidence type="ECO:0000313" key="1">
    <source>
        <dbReference type="EMBL" id="KAJ0075380.1"/>
    </source>
</evidence>
<organism evidence="1 2">
    <name type="scientific">Pistacia atlantica</name>
    <dbReference type="NCBI Taxonomy" id="434234"/>
    <lineage>
        <taxon>Eukaryota</taxon>
        <taxon>Viridiplantae</taxon>
        <taxon>Streptophyta</taxon>
        <taxon>Embryophyta</taxon>
        <taxon>Tracheophyta</taxon>
        <taxon>Spermatophyta</taxon>
        <taxon>Magnoliopsida</taxon>
        <taxon>eudicotyledons</taxon>
        <taxon>Gunneridae</taxon>
        <taxon>Pentapetalae</taxon>
        <taxon>rosids</taxon>
        <taxon>malvids</taxon>
        <taxon>Sapindales</taxon>
        <taxon>Anacardiaceae</taxon>
        <taxon>Pistacia</taxon>
    </lineage>
</organism>